<keyword evidence="1" id="KW-0472">Membrane</keyword>
<keyword evidence="4" id="KW-1185">Reference proteome</keyword>
<keyword evidence="1" id="KW-0812">Transmembrane</keyword>
<dbReference type="InterPro" id="IPR003660">
    <property type="entry name" value="HAMP_dom"/>
</dbReference>
<evidence type="ECO:0000256" key="1">
    <source>
        <dbReference type="SAM" id="Phobius"/>
    </source>
</evidence>
<dbReference type="Proteomes" id="UP000501726">
    <property type="component" value="Chromosome"/>
</dbReference>
<dbReference type="GO" id="GO:0016020">
    <property type="term" value="C:membrane"/>
    <property type="evidence" value="ECO:0007669"/>
    <property type="project" value="InterPro"/>
</dbReference>
<feature type="domain" description="HAMP" evidence="2">
    <location>
        <begin position="211"/>
        <end position="264"/>
    </location>
</feature>
<dbReference type="EMBL" id="AP021889">
    <property type="protein sequence ID" value="BBP47053.1"/>
    <property type="molecule type" value="Genomic_DNA"/>
</dbReference>
<evidence type="ECO:0000313" key="3">
    <source>
        <dbReference type="EMBL" id="BBP47053.1"/>
    </source>
</evidence>
<reference evidence="4" key="1">
    <citation type="submission" date="2019-11" db="EMBL/GenBank/DDBJ databases">
        <title>Isolation and characterization of two novel species in the genus Thiomicrorhabdus.</title>
        <authorList>
            <person name="Mochizuki J."/>
            <person name="Kojima H."/>
            <person name="Fukui M."/>
        </authorList>
    </citation>
    <scope>NUCLEOTIDE SEQUENCE [LARGE SCALE GENOMIC DNA]</scope>
    <source>
        <strain evidence="4">aks77</strain>
    </source>
</reference>
<dbReference type="AlphaFoldDB" id="A0A6F8PY31"/>
<dbReference type="InterPro" id="IPR024478">
    <property type="entry name" value="HlyB_4HB_MCP"/>
</dbReference>
<feature type="transmembrane region" description="Helical" evidence="1">
    <location>
        <begin position="189"/>
        <end position="209"/>
    </location>
</feature>
<evidence type="ECO:0000313" key="4">
    <source>
        <dbReference type="Proteomes" id="UP000501726"/>
    </source>
</evidence>
<sequence>MLSLVGLLLVLMGIVGYIGINNTSKINDMADEMYQKESLGLSYIKEANIVLLYKSRALGNFLLAQTDASLEQSQYLDALKKYQDLFDDHLSKAEPLFYSAAATQKFKELKENGEQYKAFTQELIDLAKQEMAQDLVKQQEREAIKMVLVKGRQLADSVDNAMTALTEIKQDNAAAASAASTQLYEQSRLMMTLTLLGTLVLGLAFGLMVSGRVKNNVQALVKQMGDLAQTQNLSLRMPKRDDDETGEIADALNGLLSTISKGIDETQSVVEAIAKADYQNVLLDNIRETYKSLKMG</sequence>
<gene>
    <name evidence="3" type="ORF">THMIRHAS_24260</name>
</gene>
<proteinExistence type="predicted"/>
<dbReference type="Pfam" id="PF12729">
    <property type="entry name" value="4HB_MCP_1"/>
    <property type="match status" value="1"/>
</dbReference>
<evidence type="ECO:0000259" key="2">
    <source>
        <dbReference type="PROSITE" id="PS50885"/>
    </source>
</evidence>
<dbReference type="PANTHER" id="PTHR32089">
    <property type="entry name" value="METHYL-ACCEPTING CHEMOTAXIS PROTEIN MCPB"/>
    <property type="match status" value="1"/>
</dbReference>
<dbReference type="PANTHER" id="PTHR32089:SF112">
    <property type="entry name" value="LYSOZYME-LIKE PROTEIN-RELATED"/>
    <property type="match status" value="1"/>
</dbReference>
<accession>A0A6F8PY31</accession>
<dbReference type="PROSITE" id="PS50885">
    <property type="entry name" value="HAMP"/>
    <property type="match status" value="1"/>
</dbReference>
<name>A0A6F8PY31_9GAMM</name>
<protein>
    <recommendedName>
        <fullName evidence="2">HAMP domain-containing protein</fullName>
    </recommendedName>
</protein>
<keyword evidence="1" id="KW-1133">Transmembrane helix</keyword>
<dbReference type="KEGG" id="tse:THMIRHAS_24260"/>
<organism evidence="3 4">
    <name type="scientific">Thiosulfatimonas sediminis</name>
    <dbReference type="NCBI Taxonomy" id="2675054"/>
    <lineage>
        <taxon>Bacteria</taxon>
        <taxon>Pseudomonadati</taxon>
        <taxon>Pseudomonadota</taxon>
        <taxon>Gammaproteobacteria</taxon>
        <taxon>Thiotrichales</taxon>
        <taxon>Piscirickettsiaceae</taxon>
        <taxon>Thiosulfatimonas</taxon>
    </lineage>
</organism>
<dbReference type="Gene3D" id="6.10.340.10">
    <property type="match status" value="1"/>
</dbReference>
<dbReference type="GO" id="GO:0007165">
    <property type="term" value="P:signal transduction"/>
    <property type="evidence" value="ECO:0007669"/>
    <property type="project" value="InterPro"/>
</dbReference>